<dbReference type="GO" id="GO:0008757">
    <property type="term" value="F:S-adenosylmethionine-dependent methyltransferase activity"/>
    <property type="evidence" value="ECO:0007669"/>
    <property type="project" value="InterPro"/>
</dbReference>
<dbReference type="GO" id="GO:0032259">
    <property type="term" value="P:methylation"/>
    <property type="evidence" value="ECO:0007669"/>
    <property type="project" value="UniProtKB-KW"/>
</dbReference>
<keyword evidence="2" id="KW-0808">Transferase</keyword>
<dbReference type="InterPro" id="IPR029063">
    <property type="entry name" value="SAM-dependent_MTases_sf"/>
</dbReference>
<comment type="caution">
    <text evidence="2">The sequence shown here is derived from an EMBL/GenBank/DDBJ whole genome shotgun (WGS) entry which is preliminary data.</text>
</comment>
<gene>
    <name evidence="2" type="ORF">EVB03_05085</name>
</gene>
<dbReference type="SUPFAM" id="SSF53335">
    <property type="entry name" value="S-adenosyl-L-methionine-dependent methyltransferases"/>
    <property type="match status" value="1"/>
</dbReference>
<dbReference type="Pfam" id="PF08241">
    <property type="entry name" value="Methyltransf_11"/>
    <property type="match status" value="1"/>
</dbReference>
<dbReference type="EMBL" id="SHBP01000005">
    <property type="protein sequence ID" value="RZO20292.1"/>
    <property type="molecule type" value="Genomic_DNA"/>
</dbReference>
<proteinExistence type="predicted"/>
<protein>
    <submittedName>
        <fullName evidence="2">Methyltransferase domain-containing protein</fullName>
    </submittedName>
</protein>
<evidence type="ECO:0000259" key="1">
    <source>
        <dbReference type="Pfam" id="PF08241"/>
    </source>
</evidence>
<dbReference type="InterPro" id="IPR013216">
    <property type="entry name" value="Methyltransf_11"/>
</dbReference>
<accession>A0A520MGD5</accession>
<dbReference type="Gene3D" id="3.40.50.150">
    <property type="entry name" value="Vaccinia Virus protein VP39"/>
    <property type="match status" value="1"/>
</dbReference>
<keyword evidence="2" id="KW-0489">Methyltransferase</keyword>
<sequence>MRVLDIGGGLGQISFWLAAMGHEVTYNDMSRKVLEAAQVSATDLGLMESIYWCQCPYQSLSREELGTFDVVLSHALIEWFAKPEDLLGVLSQFTTRSRVLSLTFYNHKALIYRNLICGNFKVLENDFVADPGSLTPHTSFEPK</sequence>
<feature type="domain" description="Methyltransferase type 11" evidence="1">
    <location>
        <begin position="4"/>
        <end position="87"/>
    </location>
</feature>
<organism evidence="2 3">
    <name type="scientific">SAR92 clade bacterium</name>
    <dbReference type="NCBI Taxonomy" id="2315479"/>
    <lineage>
        <taxon>Bacteria</taxon>
        <taxon>Pseudomonadati</taxon>
        <taxon>Pseudomonadota</taxon>
        <taxon>Gammaproteobacteria</taxon>
        <taxon>Cellvibrionales</taxon>
        <taxon>Porticoccaceae</taxon>
        <taxon>SAR92 clade</taxon>
    </lineage>
</organism>
<dbReference type="Proteomes" id="UP000315889">
    <property type="component" value="Unassembled WGS sequence"/>
</dbReference>
<dbReference type="AlphaFoldDB" id="A0A520MGD5"/>
<name>A0A520MGD5_9GAMM</name>
<reference evidence="2 3" key="1">
    <citation type="submission" date="2019-02" db="EMBL/GenBank/DDBJ databases">
        <title>Prokaryotic population dynamics and viral predation in marine succession experiment using metagenomics: the confinement effect.</title>
        <authorList>
            <person name="Haro-Moreno J.M."/>
            <person name="Rodriguez-Valera F."/>
            <person name="Lopez-Perez M."/>
        </authorList>
    </citation>
    <scope>NUCLEOTIDE SEQUENCE [LARGE SCALE GENOMIC DNA]</scope>
    <source>
        <strain evidence="2">MED-G170</strain>
    </source>
</reference>
<evidence type="ECO:0000313" key="3">
    <source>
        <dbReference type="Proteomes" id="UP000315889"/>
    </source>
</evidence>
<evidence type="ECO:0000313" key="2">
    <source>
        <dbReference type="EMBL" id="RZO20292.1"/>
    </source>
</evidence>
<dbReference type="CDD" id="cd02440">
    <property type="entry name" value="AdoMet_MTases"/>
    <property type="match status" value="1"/>
</dbReference>